<accession>A0A2N5VG18</accession>
<comment type="caution">
    <text evidence="2">The sequence shown here is derived from an EMBL/GenBank/DDBJ whole genome shotgun (WGS) entry which is preliminary data.</text>
</comment>
<dbReference type="AlphaFoldDB" id="A0A2N5VG18"/>
<sequence>MDSNHAPHVNQRTEAAERDSVGLKSREPDNSASGGRLLTHSVDLMLSQVVGFFGLVDVPFPLSLRHHPPFSGSTNLPSSAPIVRNLVSRLSSTGYLEVGTLRKNMRIHTRYLRQEISHPHLQVPKRAPILPPAKNSHVCRPTISYCARA</sequence>
<evidence type="ECO:0000313" key="2">
    <source>
        <dbReference type="EMBL" id="PLW48924.1"/>
    </source>
</evidence>
<reference evidence="2 3" key="1">
    <citation type="submission" date="2017-11" db="EMBL/GenBank/DDBJ databases">
        <title>De novo assembly and phasing of dikaryotic genomes from two isolates of Puccinia coronata f. sp. avenae, the causal agent of oat crown rust.</title>
        <authorList>
            <person name="Miller M.E."/>
            <person name="Zhang Y."/>
            <person name="Omidvar V."/>
            <person name="Sperschneider J."/>
            <person name="Schwessinger B."/>
            <person name="Raley C."/>
            <person name="Palmer J.M."/>
            <person name="Garnica D."/>
            <person name="Upadhyaya N."/>
            <person name="Rathjen J."/>
            <person name="Taylor J.M."/>
            <person name="Park R.F."/>
            <person name="Dodds P.N."/>
            <person name="Hirsch C.D."/>
            <person name="Kianian S.F."/>
            <person name="Figueroa M."/>
        </authorList>
    </citation>
    <scope>NUCLEOTIDE SEQUENCE [LARGE SCALE GENOMIC DNA]</scope>
    <source>
        <strain evidence="2">12SD80</strain>
    </source>
</reference>
<proteinExistence type="predicted"/>
<protein>
    <submittedName>
        <fullName evidence="2">Uncharacterized protein</fullName>
    </submittedName>
</protein>
<gene>
    <name evidence="2" type="ORF">PCASD_02788</name>
</gene>
<dbReference type="EMBL" id="PGCI01000020">
    <property type="protein sequence ID" value="PLW48924.1"/>
    <property type="molecule type" value="Genomic_DNA"/>
</dbReference>
<evidence type="ECO:0000256" key="1">
    <source>
        <dbReference type="SAM" id="MobiDB-lite"/>
    </source>
</evidence>
<name>A0A2N5VG18_9BASI</name>
<organism evidence="2 3">
    <name type="scientific">Puccinia coronata f. sp. avenae</name>
    <dbReference type="NCBI Taxonomy" id="200324"/>
    <lineage>
        <taxon>Eukaryota</taxon>
        <taxon>Fungi</taxon>
        <taxon>Dikarya</taxon>
        <taxon>Basidiomycota</taxon>
        <taxon>Pucciniomycotina</taxon>
        <taxon>Pucciniomycetes</taxon>
        <taxon>Pucciniales</taxon>
        <taxon>Pucciniaceae</taxon>
        <taxon>Puccinia</taxon>
    </lineage>
</organism>
<feature type="compositionally biased region" description="Basic and acidic residues" evidence="1">
    <location>
        <begin position="14"/>
        <end position="29"/>
    </location>
</feature>
<feature type="region of interest" description="Disordered" evidence="1">
    <location>
        <begin position="1"/>
        <end position="35"/>
    </location>
</feature>
<dbReference type="Proteomes" id="UP000235392">
    <property type="component" value="Unassembled WGS sequence"/>
</dbReference>
<evidence type="ECO:0000313" key="3">
    <source>
        <dbReference type="Proteomes" id="UP000235392"/>
    </source>
</evidence>